<evidence type="ECO:0000259" key="5">
    <source>
        <dbReference type="Pfam" id="PF08170"/>
    </source>
</evidence>
<feature type="domain" description="POPLD" evidence="5">
    <location>
        <begin position="530"/>
        <end position="621"/>
    </location>
</feature>
<dbReference type="Pfam" id="PF06978">
    <property type="entry name" value="POP1_N"/>
    <property type="match status" value="2"/>
</dbReference>
<evidence type="ECO:0000256" key="3">
    <source>
        <dbReference type="ARBA" id="ARBA00023242"/>
    </source>
</evidence>
<evidence type="ECO:0000259" key="4">
    <source>
        <dbReference type="Pfam" id="PF06978"/>
    </source>
</evidence>
<dbReference type="AlphaFoldDB" id="A0ABD3W6G0"/>
<feature type="domain" description="Pop1 N-terminal" evidence="4">
    <location>
        <begin position="113"/>
        <end position="179"/>
    </location>
</feature>
<protein>
    <submittedName>
        <fullName evidence="7">Uncharacterized protein</fullName>
    </submittedName>
</protein>
<dbReference type="InterPro" id="IPR039182">
    <property type="entry name" value="Pop1"/>
</dbReference>
<evidence type="ECO:0000313" key="7">
    <source>
        <dbReference type="EMBL" id="KAL3868448.1"/>
    </source>
</evidence>
<feature type="domain" description="POP1 C-terminal" evidence="6">
    <location>
        <begin position="739"/>
        <end position="900"/>
    </location>
</feature>
<name>A0ABD3W6G0_SINWO</name>
<dbReference type="Pfam" id="PF08170">
    <property type="entry name" value="POPLD"/>
    <property type="match status" value="1"/>
</dbReference>
<comment type="subcellular location">
    <subcellularLocation>
        <location evidence="1">Nucleus</location>
    </subcellularLocation>
</comment>
<keyword evidence="3" id="KW-0539">Nucleus</keyword>
<gene>
    <name evidence="7" type="ORF">ACJMK2_041255</name>
</gene>
<keyword evidence="8" id="KW-1185">Reference proteome</keyword>
<dbReference type="InterPro" id="IPR055079">
    <property type="entry name" value="POP1_C"/>
</dbReference>
<feature type="domain" description="Pop1 N-terminal" evidence="4">
    <location>
        <begin position="32"/>
        <end position="106"/>
    </location>
</feature>
<proteinExistence type="predicted"/>
<dbReference type="GO" id="GO:0005634">
    <property type="term" value="C:nucleus"/>
    <property type="evidence" value="ECO:0007669"/>
    <property type="project" value="UniProtKB-SubCell"/>
</dbReference>
<comment type="caution">
    <text evidence="7">The sequence shown here is derived from an EMBL/GenBank/DDBJ whole genome shotgun (WGS) entry which is preliminary data.</text>
</comment>
<dbReference type="SUPFAM" id="SSF103025">
    <property type="entry name" value="Folate-binding domain"/>
    <property type="match status" value="1"/>
</dbReference>
<evidence type="ECO:0000256" key="2">
    <source>
        <dbReference type="ARBA" id="ARBA00022694"/>
    </source>
</evidence>
<accession>A0ABD3W6G0</accession>
<dbReference type="InterPro" id="IPR012590">
    <property type="entry name" value="POPLD_dom"/>
</dbReference>
<dbReference type="PANTHER" id="PTHR22731:SF3">
    <property type="entry name" value="RIBONUCLEASES P_MRP PROTEIN SUBUNIT POP1"/>
    <property type="match status" value="1"/>
</dbReference>
<evidence type="ECO:0000259" key="6">
    <source>
        <dbReference type="Pfam" id="PF22770"/>
    </source>
</evidence>
<reference evidence="7 8" key="1">
    <citation type="submission" date="2024-11" db="EMBL/GenBank/DDBJ databases">
        <title>Chromosome-level genome assembly of the freshwater bivalve Anodonta woodiana.</title>
        <authorList>
            <person name="Chen X."/>
        </authorList>
    </citation>
    <scope>NUCLEOTIDE SEQUENCE [LARGE SCALE GENOMIC DNA]</scope>
    <source>
        <strain evidence="7">MN2024</strain>
        <tissue evidence="7">Gills</tissue>
    </source>
</reference>
<dbReference type="PANTHER" id="PTHR22731">
    <property type="entry name" value="RIBONUCLEASES P/MRP PROTEIN SUBUNIT POP1"/>
    <property type="match status" value="1"/>
</dbReference>
<dbReference type="Proteomes" id="UP001634394">
    <property type="component" value="Unassembled WGS sequence"/>
</dbReference>
<dbReference type="GO" id="GO:0008033">
    <property type="term" value="P:tRNA processing"/>
    <property type="evidence" value="ECO:0007669"/>
    <property type="project" value="UniProtKB-KW"/>
</dbReference>
<dbReference type="Pfam" id="PF22770">
    <property type="entry name" value="POP1_C"/>
    <property type="match status" value="1"/>
</dbReference>
<keyword evidence="2" id="KW-0819">tRNA processing</keyword>
<sequence>MMESRGEKRKLEDDDHDGVLSEAPRDILVLRYAESHAAEIDALLRDLQQTGGGKKVSQKLPRHMRRRATSHNIKRLPRKIRNMAATEYENQEDKVRKRPSRKYRRRPRNLLEEYNRRQKKSIWLETHIWHAKRFHMGDKYGFKIPLQPTSKGLRATYRAASHHCVLQDISYLCCIEVQGPQQSILAGLSHLTGPDTGLTFASKSCLNGTREGNTFVHEYDRFPWNLIGQVSFLWNTNLPCDDIGKNELTNQRQLWIWSHPSIYDQIWTELLKGFEIKQETSGVDLKSDNASGHSKNMLELIKIGEEPKAVKDGKKNSVLKNRTASNGTILVVSLRDCLNRFRLTGPLSHSVIVDCLQDAFIVGNDDSKGLHWWQTFYASVANSFSHSQQREFWDSLKSSQSPAECAPHCILGLTVRDPRICRPVKRTKLKLDPQGVQSDTSACCEKLSPHVSASPIWSQEIRQKVKYSKMSDHDINTLKSEQMVPGFPLDHGVEESSRIPILLLQQPGYQPAEKMSNPRCSRRSTGFGSGWDIITPSGWAMSFWISLVFRGARAIGILDSERLAQEQGMLHFPMDFPDCHAGLVEQKMRGETLEGKYKRMPPAKRPNYIKLGVTSPFSCPWSTLVQDWMRVLSLSKKSQNVDDIKLAGDGDSAKTDDMRTNSQIYADGEKYYADGRESTFFVLRNKKYLKQLNTVFQKKSLTKESNKTQDRLNNHSSENSLLNEADEFLNILEKEQPQALVPVEVRMLHKGCPTQMSMICIPARSDIEELQRNKSFAGPFEPQHKDSAEIKKRKIRKIIKEYETNKVVITQKLKSEIKEKVEMEFSDKNVENDPISRDIIGYVNNGGFSLAQGSGIGKGYCSLIGVVHNLRHCSIPSQNMTVLVRNPTSYQYRFAVISIMC</sequence>
<organism evidence="7 8">
    <name type="scientific">Sinanodonta woodiana</name>
    <name type="common">Chinese pond mussel</name>
    <name type="synonym">Anodonta woodiana</name>
    <dbReference type="NCBI Taxonomy" id="1069815"/>
    <lineage>
        <taxon>Eukaryota</taxon>
        <taxon>Metazoa</taxon>
        <taxon>Spiralia</taxon>
        <taxon>Lophotrochozoa</taxon>
        <taxon>Mollusca</taxon>
        <taxon>Bivalvia</taxon>
        <taxon>Autobranchia</taxon>
        <taxon>Heteroconchia</taxon>
        <taxon>Palaeoheterodonta</taxon>
        <taxon>Unionida</taxon>
        <taxon>Unionoidea</taxon>
        <taxon>Unionidae</taxon>
        <taxon>Unioninae</taxon>
        <taxon>Sinanodonta</taxon>
    </lineage>
</organism>
<dbReference type="InterPro" id="IPR009723">
    <property type="entry name" value="Pop1_N"/>
</dbReference>
<dbReference type="EMBL" id="JBJQND010000008">
    <property type="protein sequence ID" value="KAL3868448.1"/>
    <property type="molecule type" value="Genomic_DNA"/>
</dbReference>
<evidence type="ECO:0000256" key="1">
    <source>
        <dbReference type="ARBA" id="ARBA00004123"/>
    </source>
</evidence>
<evidence type="ECO:0000313" key="8">
    <source>
        <dbReference type="Proteomes" id="UP001634394"/>
    </source>
</evidence>